<accession>A0A7C8IRJ9</accession>
<proteinExistence type="predicted"/>
<keyword evidence="2" id="KW-1185">Reference proteome</keyword>
<evidence type="ECO:0000313" key="2">
    <source>
        <dbReference type="Proteomes" id="UP000481861"/>
    </source>
</evidence>
<comment type="caution">
    <text evidence="1">The sequence shown here is derived from an EMBL/GenBank/DDBJ whole genome shotgun (WGS) entry which is preliminary data.</text>
</comment>
<dbReference type="EMBL" id="JAADJZ010000001">
    <property type="protein sequence ID" value="KAF2878307.1"/>
    <property type="molecule type" value="Genomic_DNA"/>
</dbReference>
<dbReference type="Proteomes" id="UP000481861">
    <property type="component" value="Unassembled WGS sequence"/>
</dbReference>
<evidence type="ECO:0000313" key="1">
    <source>
        <dbReference type="EMBL" id="KAF2878307.1"/>
    </source>
</evidence>
<dbReference type="AlphaFoldDB" id="A0A7C8IRJ9"/>
<gene>
    <name evidence="1" type="ORF">BDV95DRAFT_634246</name>
</gene>
<organism evidence="1 2">
    <name type="scientific">Massariosphaeria phaeospora</name>
    <dbReference type="NCBI Taxonomy" id="100035"/>
    <lineage>
        <taxon>Eukaryota</taxon>
        <taxon>Fungi</taxon>
        <taxon>Dikarya</taxon>
        <taxon>Ascomycota</taxon>
        <taxon>Pezizomycotina</taxon>
        <taxon>Dothideomycetes</taxon>
        <taxon>Pleosporomycetidae</taxon>
        <taxon>Pleosporales</taxon>
        <taxon>Pleosporales incertae sedis</taxon>
        <taxon>Massariosphaeria</taxon>
    </lineage>
</organism>
<name>A0A7C8IRJ9_9PLEO</name>
<reference evidence="1 2" key="1">
    <citation type="submission" date="2020-01" db="EMBL/GenBank/DDBJ databases">
        <authorList>
            <consortium name="DOE Joint Genome Institute"/>
            <person name="Haridas S."/>
            <person name="Albert R."/>
            <person name="Binder M."/>
            <person name="Bloem J."/>
            <person name="Labutti K."/>
            <person name="Salamov A."/>
            <person name="Andreopoulos B."/>
            <person name="Baker S.E."/>
            <person name="Barry K."/>
            <person name="Bills G."/>
            <person name="Bluhm B.H."/>
            <person name="Cannon C."/>
            <person name="Castanera R."/>
            <person name="Culley D.E."/>
            <person name="Daum C."/>
            <person name="Ezra D."/>
            <person name="Gonzalez J.B."/>
            <person name="Henrissat B."/>
            <person name="Kuo A."/>
            <person name="Liang C."/>
            <person name="Lipzen A."/>
            <person name="Lutzoni F."/>
            <person name="Magnuson J."/>
            <person name="Mondo S."/>
            <person name="Nolan M."/>
            <person name="Ohm R."/>
            <person name="Pangilinan J."/>
            <person name="Park H.-J.H."/>
            <person name="Ramirez L."/>
            <person name="Alfaro M."/>
            <person name="Sun H."/>
            <person name="Tritt A."/>
            <person name="Yoshinaga Y."/>
            <person name="Zwiers L.-H.L."/>
            <person name="Turgeon B.G."/>
            <person name="Goodwin S.B."/>
            <person name="Spatafora J.W."/>
            <person name="Crous P.W."/>
            <person name="Grigoriev I.V."/>
        </authorList>
    </citation>
    <scope>NUCLEOTIDE SEQUENCE [LARGE SCALE GENOMIC DNA]</scope>
    <source>
        <strain evidence="1 2">CBS 611.86</strain>
    </source>
</reference>
<protein>
    <submittedName>
        <fullName evidence="1">Uncharacterized protein</fullName>
    </submittedName>
</protein>
<sequence length="130" mass="14082">MKGGRCLLLVRQFCSGGGAGARPERVNAMVGAEACRDGGNGWQKAGFDTKHDAILAGSTGCGDMVGRCRHGVDRGATEWLRSAVSYYLRTSLHPTRSSQFPYPTVPLRQHHSFAHQYLLIQLVNPILGLS</sequence>